<dbReference type="GO" id="GO:0072583">
    <property type="term" value="P:clathrin-dependent endocytosis"/>
    <property type="evidence" value="ECO:0007669"/>
    <property type="project" value="InterPro"/>
</dbReference>
<dbReference type="Gene3D" id="1.20.58.150">
    <property type="entry name" value="ANTH domain"/>
    <property type="match status" value="1"/>
</dbReference>
<dbReference type="SUPFAM" id="SSF89009">
    <property type="entry name" value="GAT-like domain"/>
    <property type="match status" value="1"/>
</dbReference>
<protein>
    <recommendedName>
        <fullName evidence="2">AP180 N-terminal homology (ANTH) domain-containing protein</fullName>
    </recommendedName>
</protein>
<dbReference type="PANTHER" id="PTHR22951">
    <property type="entry name" value="CLATHRIN ASSEMBLY PROTEIN"/>
    <property type="match status" value="1"/>
</dbReference>
<dbReference type="Pfam" id="PF07651">
    <property type="entry name" value="ANTH"/>
    <property type="match status" value="1"/>
</dbReference>
<evidence type="ECO:0000313" key="3">
    <source>
        <dbReference type="EMBL" id="KAF9599712.1"/>
    </source>
</evidence>
<comment type="caution">
    <text evidence="3">The sequence shown here is derived from an EMBL/GenBank/DDBJ whole genome shotgun (WGS) entry which is preliminary data.</text>
</comment>
<gene>
    <name evidence="3" type="ORF">IFM89_001658</name>
</gene>
<dbReference type="GO" id="GO:0005545">
    <property type="term" value="F:1-phosphatidylinositol binding"/>
    <property type="evidence" value="ECO:0007669"/>
    <property type="project" value="InterPro"/>
</dbReference>
<feature type="compositionally biased region" description="Basic and acidic residues" evidence="1">
    <location>
        <begin position="89"/>
        <end position="99"/>
    </location>
</feature>
<proteinExistence type="predicted"/>
<dbReference type="AlphaFoldDB" id="A0A835HJZ9"/>
<feature type="region of interest" description="Disordered" evidence="1">
    <location>
        <begin position="86"/>
        <end position="150"/>
    </location>
</feature>
<organism evidence="3 4">
    <name type="scientific">Coptis chinensis</name>
    <dbReference type="NCBI Taxonomy" id="261450"/>
    <lineage>
        <taxon>Eukaryota</taxon>
        <taxon>Viridiplantae</taxon>
        <taxon>Streptophyta</taxon>
        <taxon>Embryophyta</taxon>
        <taxon>Tracheophyta</taxon>
        <taxon>Spermatophyta</taxon>
        <taxon>Magnoliopsida</taxon>
        <taxon>Ranunculales</taxon>
        <taxon>Ranunculaceae</taxon>
        <taxon>Coptidoideae</taxon>
        <taxon>Coptis</taxon>
    </lineage>
</organism>
<dbReference type="GO" id="GO:0005546">
    <property type="term" value="F:phosphatidylinositol-4,5-bisphosphate binding"/>
    <property type="evidence" value="ECO:0007669"/>
    <property type="project" value="TreeGrafter"/>
</dbReference>
<evidence type="ECO:0000256" key="1">
    <source>
        <dbReference type="SAM" id="MobiDB-lite"/>
    </source>
</evidence>
<dbReference type="OrthoDB" id="44015at2759"/>
<keyword evidence="4" id="KW-1185">Reference proteome</keyword>
<accession>A0A835HJZ9</accession>
<dbReference type="InterPro" id="IPR014712">
    <property type="entry name" value="ANTH_dom_sf"/>
</dbReference>
<sequence>MNILIERFMDLEVRDCMKVIDIFNRMSKQFDELEAFYRWCKVTGLARSSEYPEVDRIEQKKLDMMDEVVRDKMALAQGKRVNKNIGLKTEGKSIEDKVPRATNGIRASPPPKEYPEEKKEETKQDGIEKQNSTKEETHKLDPRDNEVKNEEQTNKLALALIDISTPRTTENATPEWVAFTSEDTQNWETSFVHSSSTSDNQQAKPGGGFNGLPLEAVYQQSNSMTLREAWGATGSASSVALGSTGKQQAMLALPAPPVSGTGVPLGASDPFSASWSVSPPAYVQMSEIEQKQRMLVDEQLLWQQYARDGSRGHMGVQQYQNGMGAYSRMY</sequence>
<evidence type="ECO:0000259" key="2">
    <source>
        <dbReference type="Pfam" id="PF07651"/>
    </source>
</evidence>
<dbReference type="GO" id="GO:0032050">
    <property type="term" value="F:clathrin heavy chain binding"/>
    <property type="evidence" value="ECO:0007669"/>
    <property type="project" value="TreeGrafter"/>
</dbReference>
<dbReference type="GO" id="GO:0006900">
    <property type="term" value="P:vesicle budding from membrane"/>
    <property type="evidence" value="ECO:0007669"/>
    <property type="project" value="TreeGrafter"/>
</dbReference>
<evidence type="ECO:0000313" key="4">
    <source>
        <dbReference type="Proteomes" id="UP000631114"/>
    </source>
</evidence>
<dbReference type="GO" id="GO:0005905">
    <property type="term" value="C:clathrin-coated pit"/>
    <property type="evidence" value="ECO:0007669"/>
    <property type="project" value="TreeGrafter"/>
</dbReference>
<dbReference type="EMBL" id="JADFTS010000006">
    <property type="protein sequence ID" value="KAF9599712.1"/>
    <property type="molecule type" value="Genomic_DNA"/>
</dbReference>
<dbReference type="PANTHER" id="PTHR22951:SF12">
    <property type="entry name" value="OS05G0426100 PROTEIN"/>
    <property type="match status" value="1"/>
</dbReference>
<dbReference type="GO" id="GO:0000149">
    <property type="term" value="F:SNARE binding"/>
    <property type="evidence" value="ECO:0007669"/>
    <property type="project" value="TreeGrafter"/>
</dbReference>
<feature type="compositionally biased region" description="Basic and acidic residues" evidence="1">
    <location>
        <begin position="113"/>
        <end position="150"/>
    </location>
</feature>
<dbReference type="InterPro" id="IPR011417">
    <property type="entry name" value="ANTH_dom"/>
</dbReference>
<reference evidence="3 4" key="1">
    <citation type="submission" date="2020-10" db="EMBL/GenBank/DDBJ databases">
        <title>The Coptis chinensis genome and diversification of protoberbering-type alkaloids.</title>
        <authorList>
            <person name="Wang B."/>
            <person name="Shu S."/>
            <person name="Song C."/>
            <person name="Liu Y."/>
        </authorList>
    </citation>
    <scope>NUCLEOTIDE SEQUENCE [LARGE SCALE GENOMIC DNA]</scope>
    <source>
        <strain evidence="3">HL-2020</strain>
        <tissue evidence="3">Leaf</tissue>
    </source>
</reference>
<dbReference type="InterPro" id="IPR045192">
    <property type="entry name" value="AP180-like"/>
</dbReference>
<dbReference type="Proteomes" id="UP000631114">
    <property type="component" value="Unassembled WGS sequence"/>
</dbReference>
<dbReference type="GO" id="GO:0048268">
    <property type="term" value="P:clathrin coat assembly"/>
    <property type="evidence" value="ECO:0007669"/>
    <property type="project" value="InterPro"/>
</dbReference>
<name>A0A835HJZ9_9MAGN</name>
<dbReference type="GO" id="GO:0030136">
    <property type="term" value="C:clathrin-coated vesicle"/>
    <property type="evidence" value="ECO:0007669"/>
    <property type="project" value="InterPro"/>
</dbReference>
<feature type="domain" description="AP180 N-terminal homology (ANTH)" evidence="2">
    <location>
        <begin position="2"/>
        <end position="71"/>
    </location>
</feature>